<dbReference type="InterPro" id="IPR002549">
    <property type="entry name" value="AI-2E-like"/>
</dbReference>
<dbReference type="Pfam" id="PF01594">
    <property type="entry name" value="AI-2E_transport"/>
    <property type="match status" value="1"/>
</dbReference>
<dbReference type="PANTHER" id="PTHR21716:SF16">
    <property type="entry name" value="BLL1467 PROTEIN"/>
    <property type="match status" value="1"/>
</dbReference>
<proteinExistence type="inferred from homology"/>
<dbReference type="OrthoDB" id="9799225at2"/>
<evidence type="ECO:0000256" key="3">
    <source>
        <dbReference type="ARBA" id="ARBA00022692"/>
    </source>
</evidence>
<organism evidence="7 8">
    <name type="scientific">Bythopirellula goksoeyrii</name>
    <dbReference type="NCBI Taxonomy" id="1400387"/>
    <lineage>
        <taxon>Bacteria</taxon>
        <taxon>Pseudomonadati</taxon>
        <taxon>Planctomycetota</taxon>
        <taxon>Planctomycetia</taxon>
        <taxon>Pirellulales</taxon>
        <taxon>Lacipirellulaceae</taxon>
        <taxon>Bythopirellula</taxon>
    </lineage>
</organism>
<evidence type="ECO:0000256" key="5">
    <source>
        <dbReference type="ARBA" id="ARBA00023136"/>
    </source>
</evidence>
<accession>A0A5B9QG90</accession>
<name>A0A5B9QG90_9BACT</name>
<dbReference type="EMBL" id="CP042913">
    <property type="protein sequence ID" value="QEG36919.1"/>
    <property type="molecule type" value="Genomic_DNA"/>
</dbReference>
<evidence type="ECO:0000313" key="8">
    <source>
        <dbReference type="Proteomes" id="UP000323917"/>
    </source>
</evidence>
<dbReference type="Proteomes" id="UP000323917">
    <property type="component" value="Chromosome"/>
</dbReference>
<comment type="subcellular location">
    <subcellularLocation>
        <location evidence="1">Membrane</location>
        <topology evidence="1">Multi-pass membrane protein</topology>
    </subcellularLocation>
</comment>
<gene>
    <name evidence="7" type="primary">tqsA</name>
    <name evidence="7" type="ORF">Pr1d_42590</name>
</gene>
<dbReference type="KEGG" id="bgok:Pr1d_42590"/>
<feature type="transmembrane region" description="Helical" evidence="6">
    <location>
        <begin position="248"/>
        <end position="270"/>
    </location>
</feature>
<feature type="transmembrane region" description="Helical" evidence="6">
    <location>
        <begin position="192"/>
        <end position="212"/>
    </location>
</feature>
<keyword evidence="5 6" id="KW-0472">Membrane</keyword>
<comment type="similarity">
    <text evidence="2">Belongs to the autoinducer-2 exporter (AI-2E) (TC 2.A.86) family.</text>
</comment>
<dbReference type="AlphaFoldDB" id="A0A5B9QG90"/>
<feature type="transmembrane region" description="Helical" evidence="6">
    <location>
        <begin position="276"/>
        <end position="302"/>
    </location>
</feature>
<feature type="transmembrane region" description="Helical" evidence="6">
    <location>
        <begin position="55"/>
        <end position="88"/>
    </location>
</feature>
<keyword evidence="4 6" id="KW-1133">Transmembrane helix</keyword>
<dbReference type="GO" id="GO:0016020">
    <property type="term" value="C:membrane"/>
    <property type="evidence" value="ECO:0007669"/>
    <property type="project" value="UniProtKB-SubCell"/>
</dbReference>
<dbReference type="GO" id="GO:0055085">
    <property type="term" value="P:transmembrane transport"/>
    <property type="evidence" value="ECO:0007669"/>
    <property type="project" value="TreeGrafter"/>
</dbReference>
<keyword evidence="3 6" id="KW-0812">Transmembrane</keyword>
<evidence type="ECO:0000256" key="4">
    <source>
        <dbReference type="ARBA" id="ARBA00022989"/>
    </source>
</evidence>
<protein>
    <submittedName>
        <fullName evidence="7">AI-2 transport protein TqsA</fullName>
    </submittedName>
</protein>
<evidence type="ECO:0000256" key="6">
    <source>
        <dbReference type="SAM" id="Phobius"/>
    </source>
</evidence>
<feature type="transmembrane region" description="Helical" evidence="6">
    <location>
        <begin position="352"/>
        <end position="374"/>
    </location>
</feature>
<evidence type="ECO:0000256" key="2">
    <source>
        <dbReference type="ARBA" id="ARBA00009773"/>
    </source>
</evidence>
<keyword evidence="8" id="KW-1185">Reference proteome</keyword>
<feature type="transmembrane region" description="Helical" evidence="6">
    <location>
        <begin position="100"/>
        <end position="125"/>
    </location>
</feature>
<reference evidence="7 8" key="1">
    <citation type="submission" date="2019-08" db="EMBL/GenBank/DDBJ databases">
        <title>Deep-cultivation of Planctomycetes and their phenomic and genomic characterization uncovers novel biology.</title>
        <authorList>
            <person name="Wiegand S."/>
            <person name="Jogler M."/>
            <person name="Boedeker C."/>
            <person name="Pinto D."/>
            <person name="Vollmers J."/>
            <person name="Rivas-Marin E."/>
            <person name="Kohn T."/>
            <person name="Peeters S.H."/>
            <person name="Heuer A."/>
            <person name="Rast P."/>
            <person name="Oberbeckmann S."/>
            <person name="Bunk B."/>
            <person name="Jeske O."/>
            <person name="Meyerdierks A."/>
            <person name="Storesund J.E."/>
            <person name="Kallscheuer N."/>
            <person name="Luecker S."/>
            <person name="Lage O.M."/>
            <person name="Pohl T."/>
            <person name="Merkel B.J."/>
            <person name="Hornburger P."/>
            <person name="Mueller R.-W."/>
            <person name="Bruemmer F."/>
            <person name="Labrenz M."/>
            <person name="Spormann A.M."/>
            <person name="Op den Camp H."/>
            <person name="Overmann J."/>
            <person name="Amann R."/>
            <person name="Jetten M.S.M."/>
            <person name="Mascher T."/>
            <person name="Medema M.H."/>
            <person name="Devos D.P."/>
            <person name="Kaster A.-K."/>
            <person name="Ovreas L."/>
            <person name="Rohde M."/>
            <person name="Galperin M.Y."/>
            <person name="Jogler C."/>
        </authorList>
    </citation>
    <scope>NUCLEOTIDE SEQUENCE [LARGE SCALE GENOMIC DNA]</scope>
    <source>
        <strain evidence="7 8">Pr1d</strain>
    </source>
</reference>
<dbReference type="RefSeq" id="WP_148075215.1">
    <property type="nucleotide sequence ID" value="NZ_CP042913.1"/>
</dbReference>
<sequence>MPVISTTNPPQERCENGVNGTVELHASAAPNSGDSSDTKEELASAVRSWDIKDALLATLAVLAVFYTIYFTRSILFPITLAVLLNLVFKPIVLRLQHFHIPAVASATLILVTFATTVALGVWLLWEPANERIAQFNSPSYYARLTENLKPLQKPLGDLNKASKKIDEITSGSGDKPIKVQEVQPQLGNMLNLTGGFVASSVIMFVLLFFLLAGGDRFLEKLVELMPTFRDKRRVVELSREVQQRMANYLFTISAINVGLGVAIGIGMWAIDLPNPVLWGVMGALLNFIPFAGSALGAFIVFLEGITAFNNLGQAALAPLVYVSLNALEANFVTPAMLGRTISLNPVMVVLAIFFWGWLWGIGGVLLAVPLLVALKIFFDQSQVLAPLGTFLER</sequence>
<evidence type="ECO:0000256" key="1">
    <source>
        <dbReference type="ARBA" id="ARBA00004141"/>
    </source>
</evidence>
<evidence type="ECO:0000313" key="7">
    <source>
        <dbReference type="EMBL" id="QEG36919.1"/>
    </source>
</evidence>
<dbReference type="PANTHER" id="PTHR21716">
    <property type="entry name" value="TRANSMEMBRANE PROTEIN"/>
    <property type="match status" value="1"/>
</dbReference>
<feature type="transmembrane region" description="Helical" evidence="6">
    <location>
        <begin position="314"/>
        <end position="332"/>
    </location>
</feature>